<feature type="compositionally biased region" description="Polar residues" evidence="1">
    <location>
        <begin position="549"/>
        <end position="558"/>
    </location>
</feature>
<dbReference type="Proteomes" id="UP000002035">
    <property type="component" value="Unassembled WGS sequence"/>
</dbReference>
<evidence type="ECO:0000256" key="2">
    <source>
        <dbReference type="SAM" id="Phobius"/>
    </source>
</evidence>
<feature type="compositionally biased region" description="Basic and acidic residues" evidence="1">
    <location>
        <begin position="328"/>
        <end position="351"/>
    </location>
</feature>
<evidence type="ECO:0000256" key="1">
    <source>
        <dbReference type="SAM" id="MobiDB-lite"/>
    </source>
</evidence>
<dbReference type="EMBL" id="DS995704">
    <property type="protein sequence ID" value="EEQ32204.1"/>
    <property type="molecule type" value="Genomic_DNA"/>
</dbReference>
<reference evidence="4" key="1">
    <citation type="journal article" date="2012" name="MBio">
        <title>Comparative genome analysis of Trichophyton rubrum and related dermatophytes reveals candidate genes involved in infection.</title>
        <authorList>
            <person name="Martinez D.A."/>
            <person name="Oliver B.G."/>
            <person name="Graeser Y."/>
            <person name="Goldberg J.M."/>
            <person name="Li W."/>
            <person name="Martinez-Rossi N.M."/>
            <person name="Monod M."/>
            <person name="Shelest E."/>
            <person name="Barton R.C."/>
            <person name="Birch E."/>
            <person name="Brakhage A.A."/>
            <person name="Chen Z."/>
            <person name="Gurr S.J."/>
            <person name="Heiman D."/>
            <person name="Heitman J."/>
            <person name="Kosti I."/>
            <person name="Rossi A."/>
            <person name="Saif S."/>
            <person name="Samalova M."/>
            <person name="Saunders C.W."/>
            <person name="Shea T."/>
            <person name="Summerbell R.C."/>
            <person name="Xu J."/>
            <person name="Young S."/>
            <person name="Zeng Q."/>
            <person name="Birren B.W."/>
            <person name="Cuomo C.A."/>
            <person name="White T.C."/>
        </authorList>
    </citation>
    <scope>NUCLEOTIDE SEQUENCE [LARGE SCALE GENOMIC DNA]</scope>
    <source>
        <strain evidence="4">ATCC MYA-4605 / CBS 113480</strain>
    </source>
</reference>
<dbReference type="GeneID" id="9226141"/>
<sequence length="616" mass="69058">MPSDSRGSVGDSHSLENIPVDAPVDMLPGETPSRPGDESAQCGIIPGPLSIECIKQHDNALNQETILEGHQIHDNMEDEDDVEELSPRCELFGLRYPADDSGYAAPAIGYQECLDDYKEMGVRSREKLKQDRMESRKRRLAQGLPAEDPRRRQLRKERRAKYQAMKVARGEELSETDTSLSEDEFGSAPWVFEERKVPPPDDDEREREDTQLPAKSARATEEFSEYGLEKQATIVTLSGEVLTISPPNPEDFVTLSESARRKREKRRAKGIATPPPCSPSPPCSIIYGSTPDLQPTVEPDETEATSTTQAKKNTQGGVSTPLLWPTERVIELAPKEEGKESDIEEIPRTEEPTYATGLSPKWMEESDVTETEYQSRRGRKSPTEVTMDDEAIYEEFHGPGIRVAAIDPNEPSVITISEYDRREREERRRMGIPTSPPYSSSVQSSEESSSGGFTFTPRERRPIHSKYARASARSYKHTSIPRRAERSLASDRDEFWKNEEETMRPGDEANYHARAKRRRASHVKRAKNDVNIKIDLCLNIDPELRTTLGPGNQRSGLRSRSALHSRKTSLDTSKPESVGAPNAAWYNIGLENKAIMAGLVGLAVGFTAGIVFRRHR</sequence>
<feature type="transmembrane region" description="Helical" evidence="2">
    <location>
        <begin position="594"/>
        <end position="612"/>
    </location>
</feature>
<evidence type="ECO:0000313" key="3">
    <source>
        <dbReference type="EMBL" id="EEQ32204.1"/>
    </source>
</evidence>
<feature type="region of interest" description="Disordered" evidence="1">
    <location>
        <begin position="125"/>
        <end position="225"/>
    </location>
</feature>
<feature type="compositionally biased region" description="Polar residues" evidence="1">
    <location>
        <begin position="304"/>
        <end position="318"/>
    </location>
</feature>
<accession>C5FQQ1</accession>
<feature type="region of interest" description="Disordered" evidence="1">
    <location>
        <begin position="469"/>
        <end position="488"/>
    </location>
</feature>
<feature type="region of interest" description="Disordered" evidence="1">
    <location>
        <begin position="415"/>
        <end position="463"/>
    </location>
</feature>
<feature type="compositionally biased region" description="Basic residues" evidence="1">
    <location>
        <begin position="260"/>
        <end position="269"/>
    </location>
</feature>
<dbReference type="OrthoDB" id="4174086at2759"/>
<keyword evidence="2" id="KW-0812">Transmembrane</keyword>
<feature type="compositionally biased region" description="Low complexity" evidence="1">
    <location>
        <begin position="437"/>
        <end position="450"/>
    </location>
</feature>
<feature type="region of interest" description="Disordered" evidence="1">
    <location>
        <begin position="1"/>
        <end position="39"/>
    </location>
</feature>
<gene>
    <name evidence="3" type="ORF">MCYG_05023</name>
</gene>
<name>C5FQQ1_ARTOC</name>
<feature type="region of interest" description="Disordered" evidence="1">
    <location>
        <begin position="545"/>
        <end position="577"/>
    </location>
</feature>
<keyword evidence="2" id="KW-1133">Transmembrane helix</keyword>
<dbReference type="HOGENOM" id="CLU_443401_0_0_1"/>
<protein>
    <submittedName>
        <fullName evidence="3">Uncharacterized protein</fullName>
    </submittedName>
</protein>
<dbReference type="RefSeq" id="XP_002847286.1">
    <property type="nucleotide sequence ID" value="XM_002847240.1"/>
</dbReference>
<keyword evidence="4" id="KW-1185">Reference proteome</keyword>
<dbReference type="AlphaFoldDB" id="C5FQQ1"/>
<evidence type="ECO:0000313" key="4">
    <source>
        <dbReference type="Proteomes" id="UP000002035"/>
    </source>
</evidence>
<feature type="compositionally biased region" description="Pro residues" evidence="1">
    <location>
        <begin position="273"/>
        <end position="282"/>
    </location>
</feature>
<feature type="compositionally biased region" description="Basic and acidic residues" evidence="1">
    <location>
        <begin position="125"/>
        <end position="134"/>
    </location>
</feature>
<keyword evidence="2" id="KW-0472">Membrane</keyword>
<proteinExistence type="predicted"/>
<feature type="region of interest" description="Disordered" evidence="1">
    <location>
        <begin position="242"/>
        <end position="388"/>
    </location>
</feature>
<dbReference type="VEuPathDB" id="FungiDB:MCYG_05023"/>
<feature type="compositionally biased region" description="Basic residues" evidence="1">
    <location>
        <begin position="152"/>
        <end position="161"/>
    </location>
</feature>
<feature type="compositionally biased region" description="Basic and acidic residues" evidence="1">
    <location>
        <begin position="418"/>
        <end position="429"/>
    </location>
</feature>
<organism evidence="3 4">
    <name type="scientific">Arthroderma otae (strain ATCC MYA-4605 / CBS 113480)</name>
    <name type="common">Microsporum canis</name>
    <dbReference type="NCBI Taxonomy" id="554155"/>
    <lineage>
        <taxon>Eukaryota</taxon>
        <taxon>Fungi</taxon>
        <taxon>Dikarya</taxon>
        <taxon>Ascomycota</taxon>
        <taxon>Pezizomycotina</taxon>
        <taxon>Eurotiomycetes</taxon>
        <taxon>Eurotiomycetidae</taxon>
        <taxon>Onygenales</taxon>
        <taxon>Arthrodermataceae</taxon>
        <taxon>Microsporum</taxon>
    </lineage>
</organism>
<dbReference type="eggNOG" id="ENOG502RPT6">
    <property type="taxonomic scope" value="Eukaryota"/>
</dbReference>
<dbReference type="OMA" id="RYPADES"/>